<gene>
    <name evidence="1" type="ORF">J5O05_07055</name>
</gene>
<accession>A0A975DJ28</accession>
<dbReference type="InterPro" id="IPR036412">
    <property type="entry name" value="HAD-like_sf"/>
</dbReference>
<keyword evidence="2" id="KW-1185">Reference proteome</keyword>
<dbReference type="Proteomes" id="UP000664904">
    <property type="component" value="Chromosome"/>
</dbReference>
<dbReference type="NCBIfam" id="TIGR01681">
    <property type="entry name" value="HAD-SF-IIIC"/>
    <property type="match status" value="1"/>
</dbReference>
<name>A0A975DJ28_9GAMM</name>
<dbReference type="AlphaFoldDB" id="A0A975DJ28"/>
<evidence type="ECO:0000313" key="1">
    <source>
        <dbReference type="EMBL" id="QTH72554.1"/>
    </source>
</evidence>
<organism evidence="1 2">
    <name type="scientific">Pseudoalteromonas xiamenensis</name>
    <dbReference type="NCBI Taxonomy" id="882626"/>
    <lineage>
        <taxon>Bacteria</taxon>
        <taxon>Pseudomonadati</taxon>
        <taxon>Pseudomonadota</taxon>
        <taxon>Gammaproteobacteria</taxon>
        <taxon>Alteromonadales</taxon>
        <taxon>Pseudoalteromonadaceae</taxon>
        <taxon>Pseudoalteromonas</taxon>
    </lineage>
</organism>
<dbReference type="InterPro" id="IPR010033">
    <property type="entry name" value="HAD_SF_ppase_IIIC"/>
</dbReference>
<dbReference type="SUPFAM" id="SSF56784">
    <property type="entry name" value="HAD-like"/>
    <property type="match status" value="1"/>
</dbReference>
<proteinExistence type="predicted"/>
<dbReference type="Pfam" id="PF08282">
    <property type="entry name" value="Hydrolase_3"/>
    <property type="match status" value="1"/>
</dbReference>
<evidence type="ECO:0000313" key="2">
    <source>
        <dbReference type="Proteomes" id="UP000664904"/>
    </source>
</evidence>
<dbReference type="KEGG" id="pxi:J5O05_07055"/>
<dbReference type="InterPro" id="IPR023214">
    <property type="entry name" value="HAD_sf"/>
</dbReference>
<dbReference type="EMBL" id="CP072133">
    <property type="protein sequence ID" value="QTH72554.1"/>
    <property type="molecule type" value="Genomic_DNA"/>
</dbReference>
<sequence>MKRLIVDLDGTLTLLDTNDYKNVSPNMHVINKLKEYKLSGFEIVISTARNMRTYDRNVGKINIHTLPTIIEWLDKHSVPYDEIIVGKPWCGNEGFYIDDRAIRPSEFAKLSFDEVNKLLKKENVCS</sequence>
<dbReference type="RefSeq" id="WP_208844178.1">
    <property type="nucleotide sequence ID" value="NZ_CP072133.1"/>
</dbReference>
<dbReference type="InterPro" id="IPR010039">
    <property type="entry name" value="EcbF_BcbF"/>
</dbReference>
<reference evidence="1" key="1">
    <citation type="submission" date="2021-03" db="EMBL/GenBank/DDBJ databases">
        <title>Complete Genome of Pseudoalteromonas xiamenensis STKMTI.2, a new potential marine bacterium producing anti-Vibrio compounds.</title>
        <authorList>
            <person name="Handayani D.P."/>
            <person name="Isnansetyo A."/>
            <person name="Istiqomah I."/>
            <person name="Jumina J."/>
        </authorList>
    </citation>
    <scope>NUCLEOTIDE SEQUENCE</scope>
    <source>
        <strain evidence="1">STKMTI.2</strain>
    </source>
</reference>
<dbReference type="NCBIfam" id="TIGR01689">
    <property type="entry name" value="EcbF-BcbF"/>
    <property type="match status" value="1"/>
</dbReference>
<dbReference type="Gene3D" id="3.40.50.1000">
    <property type="entry name" value="HAD superfamily/HAD-like"/>
    <property type="match status" value="1"/>
</dbReference>
<protein>
    <submittedName>
        <fullName evidence="1">HAD-IIIC family phosphatase</fullName>
    </submittedName>
</protein>